<dbReference type="PANTHER" id="PTHR46594:SF4">
    <property type="entry name" value="P-TYPE CATION-TRANSPORTING ATPASE"/>
    <property type="match status" value="1"/>
</dbReference>
<feature type="transmembrane region" description="Helical" evidence="7">
    <location>
        <begin position="201"/>
        <end position="221"/>
    </location>
</feature>
<dbReference type="Pfam" id="PF00702">
    <property type="entry name" value="Hydrolase"/>
    <property type="match status" value="1"/>
</dbReference>
<feature type="transmembrane region" description="Helical" evidence="7">
    <location>
        <begin position="832"/>
        <end position="854"/>
    </location>
</feature>
<evidence type="ECO:0000259" key="8">
    <source>
        <dbReference type="Pfam" id="PF00122"/>
    </source>
</evidence>
<feature type="domain" description="PCA1 HMA heavy metal-associated" evidence="9">
    <location>
        <begin position="113"/>
        <end position="170"/>
    </location>
</feature>
<feature type="region of interest" description="Disordered" evidence="6">
    <location>
        <begin position="1"/>
        <end position="32"/>
    </location>
</feature>
<dbReference type="GO" id="GO:0016020">
    <property type="term" value="C:membrane"/>
    <property type="evidence" value="ECO:0007669"/>
    <property type="project" value="UniProtKB-SubCell"/>
</dbReference>
<evidence type="ECO:0000256" key="1">
    <source>
        <dbReference type="ARBA" id="ARBA00004370"/>
    </source>
</evidence>
<dbReference type="AlphaFoldDB" id="A0A2V1E6Z0"/>
<dbReference type="Proteomes" id="UP000244855">
    <property type="component" value="Unassembled WGS sequence"/>
</dbReference>
<feature type="domain" description="P-type ATPase A" evidence="8">
    <location>
        <begin position="351"/>
        <end position="434"/>
    </location>
</feature>
<evidence type="ECO:0000256" key="7">
    <source>
        <dbReference type="SAM" id="Phobius"/>
    </source>
</evidence>
<feature type="transmembrane region" description="Helical" evidence="7">
    <location>
        <begin position="266"/>
        <end position="284"/>
    </location>
</feature>
<evidence type="ECO:0000313" key="11">
    <source>
        <dbReference type="Proteomes" id="UP000244855"/>
    </source>
</evidence>
<dbReference type="InterPro" id="IPR023298">
    <property type="entry name" value="ATPase_P-typ_TM_dom_sf"/>
</dbReference>
<evidence type="ECO:0000256" key="4">
    <source>
        <dbReference type="ARBA" id="ARBA00022989"/>
    </source>
</evidence>
<reference evidence="10 11" key="1">
    <citation type="journal article" date="2018" name="Sci. Rep.">
        <title>Comparative genomics provides insights into the lifestyle and reveals functional heterogeneity of dark septate endophytic fungi.</title>
        <authorList>
            <person name="Knapp D.G."/>
            <person name="Nemeth J.B."/>
            <person name="Barry K."/>
            <person name="Hainaut M."/>
            <person name="Henrissat B."/>
            <person name="Johnson J."/>
            <person name="Kuo A."/>
            <person name="Lim J.H.P."/>
            <person name="Lipzen A."/>
            <person name="Nolan M."/>
            <person name="Ohm R.A."/>
            <person name="Tamas L."/>
            <person name="Grigoriev I.V."/>
            <person name="Spatafora J.W."/>
            <person name="Nagy L.G."/>
            <person name="Kovacs G.M."/>
        </authorList>
    </citation>
    <scope>NUCLEOTIDE SEQUENCE [LARGE SCALE GENOMIC DNA]</scope>
    <source>
        <strain evidence="10 11">DSE2036</strain>
    </source>
</reference>
<dbReference type="Gene3D" id="3.40.1110.10">
    <property type="entry name" value="Calcium-transporting ATPase, cytoplasmic domain N"/>
    <property type="match status" value="1"/>
</dbReference>
<dbReference type="EMBL" id="KZ805316">
    <property type="protein sequence ID" value="PVI05050.1"/>
    <property type="molecule type" value="Genomic_DNA"/>
</dbReference>
<accession>A0A2V1E6Z0</accession>
<dbReference type="InterPro" id="IPR059000">
    <property type="entry name" value="ATPase_P-type_domA"/>
</dbReference>
<keyword evidence="11" id="KW-1185">Reference proteome</keyword>
<dbReference type="InterPro" id="IPR008250">
    <property type="entry name" value="ATPase_P-typ_transduc_dom_A_sf"/>
</dbReference>
<evidence type="ECO:0000256" key="6">
    <source>
        <dbReference type="SAM" id="MobiDB-lite"/>
    </source>
</evidence>
<dbReference type="SUPFAM" id="SSF81665">
    <property type="entry name" value="Calcium ATPase, transmembrane domain M"/>
    <property type="match status" value="1"/>
</dbReference>
<dbReference type="InterPro" id="IPR036412">
    <property type="entry name" value="HAD-like_sf"/>
</dbReference>
<evidence type="ECO:0000256" key="3">
    <source>
        <dbReference type="ARBA" id="ARBA00022723"/>
    </source>
</evidence>
<dbReference type="GO" id="GO:0016887">
    <property type="term" value="F:ATP hydrolysis activity"/>
    <property type="evidence" value="ECO:0007669"/>
    <property type="project" value="InterPro"/>
</dbReference>
<dbReference type="STRING" id="97972.A0A2V1E6Z0"/>
<evidence type="ECO:0000313" key="10">
    <source>
        <dbReference type="EMBL" id="PVI05050.1"/>
    </source>
</evidence>
<keyword evidence="2 7" id="KW-0812">Transmembrane</keyword>
<dbReference type="Pfam" id="PF00122">
    <property type="entry name" value="E1-E2_ATPase"/>
    <property type="match status" value="1"/>
</dbReference>
<proteinExistence type="predicted"/>
<dbReference type="Gene3D" id="3.40.50.1000">
    <property type="entry name" value="HAD superfamily/HAD-like"/>
    <property type="match status" value="1"/>
</dbReference>
<gene>
    <name evidence="10" type="ORF">DM02DRAFT_125640</name>
</gene>
<evidence type="ECO:0008006" key="12">
    <source>
        <dbReference type="Google" id="ProtNLM"/>
    </source>
</evidence>
<keyword evidence="4 7" id="KW-1133">Transmembrane helix</keyword>
<dbReference type="InterPro" id="IPR056236">
    <property type="entry name" value="HMA_PCA1"/>
</dbReference>
<feature type="transmembrane region" description="Helical" evidence="7">
    <location>
        <begin position="448"/>
        <end position="475"/>
    </location>
</feature>
<dbReference type="GO" id="GO:0046872">
    <property type="term" value="F:metal ion binding"/>
    <property type="evidence" value="ECO:0007669"/>
    <property type="project" value="UniProtKB-KW"/>
</dbReference>
<organism evidence="10 11">
    <name type="scientific">Periconia macrospinosa</name>
    <dbReference type="NCBI Taxonomy" id="97972"/>
    <lineage>
        <taxon>Eukaryota</taxon>
        <taxon>Fungi</taxon>
        <taxon>Dikarya</taxon>
        <taxon>Ascomycota</taxon>
        <taxon>Pezizomycotina</taxon>
        <taxon>Dothideomycetes</taxon>
        <taxon>Pleosporomycetidae</taxon>
        <taxon>Pleosporales</taxon>
        <taxon>Massarineae</taxon>
        <taxon>Periconiaceae</taxon>
        <taxon>Periconia</taxon>
    </lineage>
</organism>
<evidence type="ECO:0000256" key="2">
    <source>
        <dbReference type="ARBA" id="ARBA00022692"/>
    </source>
</evidence>
<dbReference type="PANTHER" id="PTHR46594">
    <property type="entry name" value="P-TYPE CATION-TRANSPORTING ATPASE"/>
    <property type="match status" value="1"/>
</dbReference>
<feature type="transmembrane region" description="Helical" evidence="7">
    <location>
        <begin position="233"/>
        <end position="257"/>
    </location>
</feature>
<dbReference type="SUPFAM" id="SSF81653">
    <property type="entry name" value="Calcium ATPase, transduction domain A"/>
    <property type="match status" value="1"/>
</dbReference>
<dbReference type="PRINTS" id="PR00119">
    <property type="entry name" value="CATATPASE"/>
</dbReference>
<dbReference type="GO" id="GO:0005524">
    <property type="term" value="F:ATP binding"/>
    <property type="evidence" value="ECO:0007669"/>
    <property type="project" value="InterPro"/>
</dbReference>
<dbReference type="NCBIfam" id="TIGR01494">
    <property type="entry name" value="ATPase_P-type"/>
    <property type="match status" value="1"/>
</dbReference>
<feature type="transmembrane region" description="Helical" evidence="7">
    <location>
        <begin position="487"/>
        <end position="515"/>
    </location>
</feature>
<keyword evidence="3" id="KW-0479">Metal-binding</keyword>
<dbReference type="InterPro" id="IPR023299">
    <property type="entry name" value="ATPase_P-typ_cyto_dom_N"/>
</dbReference>
<dbReference type="Pfam" id="PF24534">
    <property type="entry name" value="HMA_PCA1"/>
    <property type="match status" value="1"/>
</dbReference>
<dbReference type="Gene3D" id="2.70.150.10">
    <property type="entry name" value="Calcium-transporting ATPase, cytoplasmic transduction domain A"/>
    <property type="match status" value="1"/>
</dbReference>
<comment type="subcellular location">
    <subcellularLocation>
        <location evidence="1">Membrane</location>
    </subcellularLocation>
</comment>
<name>A0A2V1E6Z0_9PLEO</name>
<protein>
    <recommendedName>
        <fullName evidence="12">Heavy metal translocatin</fullName>
    </recommendedName>
</protein>
<evidence type="ECO:0000256" key="5">
    <source>
        <dbReference type="ARBA" id="ARBA00023136"/>
    </source>
</evidence>
<feature type="transmembrane region" description="Helical" evidence="7">
    <location>
        <begin position="296"/>
        <end position="314"/>
    </location>
</feature>
<dbReference type="OrthoDB" id="3796877at2759"/>
<evidence type="ECO:0000259" key="9">
    <source>
        <dbReference type="Pfam" id="PF24534"/>
    </source>
</evidence>
<dbReference type="SUPFAM" id="SSF56784">
    <property type="entry name" value="HAD-like"/>
    <property type="match status" value="1"/>
</dbReference>
<sequence>MACSALPASPVKHDDWENDTSAENNFKDERNDYQQPHLEDVRFVMKGLRRGGHDIAISRAISQIRSIRAFQIDMILGRLRIELDTAQDSVKAAADKLRAATGYTFEQYDLPRGPTLDLVVDNATEFCQAQKPHGVIEIEPLERVLSSQKILRIHYNATEIGAREIVAFYDALRPSQNIRWVCALPQLSTTTDSKRYDNSRIIFIINSILVILVILFDFLPFEVFKNPLFTHTSLGLTCICQVLVLLEILPGIFRVLLHSKMLHMDIFLAISTTCACAVSLTSYISRLRGQPLQQGSYFALSSLCGFMVLLYRFVSEIYGHTAAKLVSFRHLRTAEVHLVTSRIANATPNTKIISLPLLQYGDHFVVPPNSRIATDGLVVSGGSEVNELMMNGESAPVAKGYGSVVYAGTLNKSGRLVVKLSTLPHENTISRIAAISESTILGKSKTQVLADCFVITLVPVIAFIGAAISVGWMIILRYHDHQSWMNAAARAVISSTLIIVMSCPYAIALAVPVVVRMASRISLQHGIVVRDTQKLQVARNVTDVVFSKNGVLTRGIPTVVKAEFHKECSNEITQILYGLFKDRQSPIALAMVEWLGIQEMDNQQTDVTDIIDIPGKGVEALCTKGTTKVRVGNPRWLGIDEVESEHTLVCVEVSGNHVATFRLIDHIRTTAAAVIKRLQNRGINVHLTSNDNASVTRAIAFAVGIPPSNTHHSFAPSIKRDFVQNLQKKRKVVMFVGDGTRDSVSLVQADIGVQVNHNLHIHSAHGSDNEINNHVDATLMNPSKLHAITILLDISASVNRRIQFNYFWAGVYNIVAIVLAACTPWYCTIAPQFLLLLCNPVIGIQPIMQAGFSLGMVNFGKRYREEEREALHETREEPAFQLYSDHP</sequence>
<feature type="transmembrane region" description="Helical" evidence="7">
    <location>
        <begin position="806"/>
        <end position="826"/>
    </location>
</feature>
<dbReference type="InterPro" id="IPR023214">
    <property type="entry name" value="HAD_sf"/>
</dbReference>
<dbReference type="InterPro" id="IPR001757">
    <property type="entry name" value="P_typ_ATPase"/>
</dbReference>
<keyword evidence="5 7" id="KW-0472">Membrane</keyword>